<reference evidence="5" key="1">
    <citation type="submission" date="2019-08" db="EMBL/GenBank/DDBJ databases">
        <title>The genome of the North American firefly Photinus pyralis.</title>
        <authorList>
            <consortium name="Photinus pyralis genome working group"/>
            <person name="Fallon T.R."/>
            <person name="Sander Lower S.E."/>
            <person name="Weng J.-K."/>
        </authorList>
    </citation>
    <scope>NUCLEOTIDE SEQUENCE</scope>
    <source>
        <strain evidence="5">TRF0915ILg1</strain>
        <tissue evidence="5">Whole body</tissue>
    </source>
</reference>
<evidence type="ECO:0000256" key="2">
    <source>
        <dbReference type="ARBA" id="ARBA00022676"/>
    </source>
</evidence>
<dbReference type="InterPro" id="IPR002213">
    <property type="entry name" value="UDP_glucos_trans"/>
</dbReference>
<dbReference type="InterPro" id="IPR050271">
    <property type="entry name" value="UDP-glycosyltransferase"/>
</dbReference>
<dbReference type="EMBL" id="VTPC01090353">
    <property type="protein sequence ID" value="KAF2883590.1"/>
    <property type="molecule type" value="Genomic_DNA"/>
</dbReference>
<dbReference type="PANTHER" id="PTHR48043">
    <property type="entry name" value="EG:EG0003.4 PROTEIN-RELATED"/>
    <property type="match status" value="1"/>
</dbReference>
<dbReference type="Pfam" id="PF00201">
    <property type="entry name" value="UDPGT"/>
    <property type="match status" value="1"/>
</dbReference>
<dbReference type="FunFam" id="3.40.50.2000:FF:000050">
    <property type="entry name" value="UDP-glucuronosyltransferase"/>
    <property type="match status" value="1"/>
</dbReference>
<keyword evidence="6" id="KW-1185">Reference proteome</keyword>
<keyword evidence="4" id="KW-1133">Transmembrane helix</keyword>
<name>A0A8K0FXC6_IGNLU</name>
<dbReference type="Gene3D" id="3.40.50.2000">
    <property type="entry name" value="Glycogen Phosphorylase B"/>
    <property type="match status" value="1"/>
</dbReference>
<gene>
    <name evidence="5" type="ORF">ILUMI_22585</name>
</gene>
<evidence type="ECO:0000256" key="1">
    <source>
        <dbReference type="ARBA" id="ARBA00009995"/>
    </source>
</evidence>
<dbReference type="OrthoDB" id="5835829at2759"/>
<dbReference type="SUPFAM" id="SSF53756">
    <property type="entry name" value="UDP-Glycosyltransferase/glycogen phosphorylase"/>
    <property type="match status" value="1"/>
</dbReference>
<protein>
    <recommendedName>
        <fullName evidence="7">Glucuronosyltransferase</fullName>
    </recommendedName>
</protein>
<evidence type="ECO:0000313" key="5">
    <source>
        <dbReference type="EMBL" id="KAF2883590.1"/>
    </source>
</evidence>
<dbReference type="Proteomes" id="UP000801492">
    <property type="component" value="Unassembled WGS sequence"/>
</dbReference>
<keyword evidence="4" id="KW-0812">Transmembrane</keyword>
<keyword evidence="3" id="KW-0808">Transferase</keyword>
<feature type="transmembrane region" description="Helical" evidence="4">
    <location>
        <begin position="480"/>
        <end position="504"/>
    </location>
</feature>
<keyword evidence="4" id="KW-0472">Membrane</keyword>
<evidence type="ECO:0000256" key="4">
    <source>
        <dbReference type="SAM" id="Phobius"/>
    </source>
</evidence>
<dbReference type="AlphaFoldDB" id="A0A8K0FXC6"/>
<keyword evidence="2" id="KW-0328">Glycosyltransferase</keyword>
<dbReference type="CDD" id="cd03784">
    <property type="entry name" value="GT1_Gtf-like"/>
    <property type="match status" value="1"/>
</dbReference>
<dbReference type="PANTHER" id="PTHR48043:SF145">
    <property type="entry name" value="FI06409P-RELATED"/>
    <property type="match status" value="1"/>
</dbReference>
<evidence type="ECO:0000313" key="6">
    <source>
        <dbReference type="Proteomes" id="UP000801492"/>
    </source>
</evidence>
<proteinExistence type="inferred from homology"/>
<comment type="similarity">
    <text evidence="1">Belongs to the UDP-glycosyltransferase family.</text>
</comment>
<accession>A0A8K0FXC6</accession>
<dbReference type="GO" id="GO:0008194">
    <property type="term" value="F:UDP-glycosyltransferase activity"/>
    <property type="evidence" value="ECO:0007669"/>
    <property type="project" value="InterPro"/>
</dbReference>
<evidence type="ECO:0000256" key="3">
    <source>
        <dbReference type="ARBA" id="ARBA00022679"/>
    </source>
</evidence>
<evidence type="ECO:0008006" key="7">
    <source>
        <dbReference type="Google" id="ProtNLM"/>
    </source>
</evidence>
<comment type="caution">
    <text evidence="5">The sequence shown here is derived from an EMBL/GenBank/DDBJ whole genome shotgun (WGS) entry which is preliminary data.</text>
</comment>
<sequence>MHIFTMRFEIFSLGFLLIMINGGISYRFLGLFPLPIKSHFFVVEKLMKVLTEKGHEVDVLSPFPQEKPIPRYNDISVASTLPYLENHVSLEDMISLTAWEAAAFMFKAYGTEVCENILKHPQTEKLKNTKVKYDAIITEVFGTDCLLGFVHLFDVPVIGVTSTMQLPWGDERVGNPDNPAYIPNYFVPRKGKMILFHKIEIALAAVLSKFGYHLLSTIPSEMRARDFFGTNMPPLDYIAANTSLLLVNTNFLINDPRPTVPGLIEVGGIHIEKTKPLPQNLTKAIQSSKEGIIYFSMGTVIRMDTFPKEALNSILGVFSKLPHTVFWKGSAKSLPKPIPKNIVAADWFPQLDILCDPRTRLFVTHGGQLSIQEAIHCGVPILGIPVLAVQRLNVMNYEMYGAGKLLEYQDIQSEDLLNEIIEDVLYNSSYRIKAKQLSKIYRDRPMNPSDTAAYWVEYVVRHDGARHLRTRGADLIWFEYYLVDVVLVFIVLFIVFAIMFLYFLNLVQTYFDSPPIPHSKEKQK</sequence>
<organism evidence="5 6">
    <name type="scientific">Ignelater luminosus</name>
    <name type="common">Cucubano</name>
    <name type="synonym">Pyrophorus luminosus</name>
    <dbReference type="NCBI Taxonomy" id="2038154"/>
    <lineage>
        <taxon>Eukaryota</taxon>
        <taxon>Metazoa</taxon>
        <taxon>Ecdysozoa</taxon>
        <taxon>Arthropoda</taxon>
        <taxon>Hexapoda</taxon>
        <taxon>Insecta</taxon>
        <taxon>Pterygota</taxon>
        <taxon>Neoptera</taxon>
        <taxon>Endopterygota</taxon>
        <taxon>Coleoptera</taxon>
        <taxon>Polyphaga</taxon>
        <taxon>Elateriformia</taxon>
        <taxon>Elateroidea</taxon>
        <taxon>Elateridae</taxon>
        <taxon>Agrypninae</taxon>
        <taxon>Pyrophorini</taxon>
        <taxon>Ignelater</taxon>
    </lineage>
</organism>